<feature type="domain" description="4Fe-4S ferredoxin-type" evidence="8">
    <location>
        <begin position="76"/>
        <end position="107"/>
    </location>
</feature>
<evidence type="ECO:0000259" key="8">
    <source>
        <dbReference type="PROSITE" id="PS51379"/>
    </source>
</evidence>
<comment type="subcellular location">
    <subcellularLocation>
        <location evidence="1">Cell envelope</location>
    </subcellularLocation>
</comment>
<dbReference type="InterPro" id="IPR051555">
    <property type="entry name" value="FDH_Electron_Transfer_Unit"/>
</dbReference>
<gene>
    <name evidence="9" type="ORF">ACFO8L_35555</name>
</gene>
<dbReference type="PROSITE" id="PS00198">
    <property type="entry name" value="4FE4S_FER_1"/>
    <property type="match status" value="1"/>
</dbReference>
<sequence length="291" mass="31369">MGFFTDTSVCIGCKACEVACKEWNQLPADQPFALTGLSFDNTEQLSGSTWRHVAFIEQNKPIRTPQDPGDGAGGDLRWLMASDVCKHCTDAACLDVCPTGSLFRTEFGTVVVQQDICNGCGYCVSACPYGVIAKREDDGRVFKCTLCYDRLLDDMTPACAKACPTESIQYGPLDELLERAAARVQELHGDGVEDARLYGHDPEDGVGGNGAFFLLLDRPEVYGLPPAPKATTRDLPSMWRHAAVAALALVCGVTAAFAAAHHPLAQAGAKWSRQSPLMTRTRSSRTTTARS</sequence>
<evidence type="ECO:0000256" key="6">
    <source>
        <dbReference type="ARBA" id="ARBA00023014"/>
    </source>
</evidence>
<protein>
    <submittedName>
        <fullName evidence="9">4Fe-4S dicluster domain-containing protein</fullName>
    </submittedName>
</protein>
<keyword evidence="4" id="KW-0677">Repeat</keyword>
<evidence type="ECO:0000313" key="9">
    <source>
        <dbReference type="EMBL" id="MFC4591457.1"/>
    </source>
</evidence>
<keyword evidence="6" id="KW-0411">Iron-sulfur</keyword>
<dbReference type="Pfam" id="PF12800">
    <property type="entry name" value="Fer4_4"/>
    <property type="match status" value="1"/>
</dbReference>
<dbReference type="PANTHER" id="PTHR43545">
    <property type="entry name" value="FORMATE DEHYDROGENASE, NITRATE-INDUCIBLE, IRON-SULFUR SUBUNIT"/>
    <property type="match status" value="1"/>
</dbReference>
<dbReference type="PANTHER" id="PTHR43545:SF6">
    <property type="entry name" value="FORMATE DEHYDROGENASE, NITRATE-INDUCIBLE, IRON-SULFUR SUBUNIT"/>
    <property type="match status" value="1"/>
</dbReference>
<evidence type="ECO:0000256" key="7">
    <source>
        <dbReference type="SAM" id="MobiDB-lite"/>
    </source>
</evidence>
<proteinExistence type="predicted"/>
<reference evidence="10" key="1">
    <citation type="journal article" date="2019" name="Int. J. Syst. Evol. Microbiol.">
        <title>The Global Catalogue of Microorganisms (GCM) 10K type strain sequencing project: providing services to taxonomists for standard genome sequencing and annotation.</title>
        <authorList>
            <consortium name="The Broad Institute Genomics Platform"/>
            <consortium name="The Broad Institute Genome Sequencing Center for Infectious Disease"/>
            <person name="Wu L."/>
            <person name="Ma J."/>
        </authorList>
    </citation>
    <scope>NUCLEOTIDE SEQUENCE [LARGE SCALE GENOMIC DNA]</scope>
    <source>
        <strain evidence="10">CCUG 49560</strain>
    </source>
</reference>
<evidence type="ECO:0000256" key="2">
    <source>
        <dbReference type="ARBA" id="ARBA00022485"/>
    </source>
</evidence>
<dbReference type="PROSITE" id="PS51379">
    <property type="entry name" value="4FE4S_FER_2"/>
    <property type="match status" value="3"/>
</dbReference>
<keyword evidence="3" id="KW-0479">Metal-binding</keyword>
<name>A0ABV9ES67_9ACTN</name>
<evidence type="ECO:0000313" key="10">
    <source>
        <dbReference type="Proteomes" id="UP001595891"/>
    </source>
</evidence>
<feature type="domain" description="4Fe-4S ferredoxin-type" evidence="8">
    <location>
        <begin position="108"/>
        <end position="137"/>
    </location>
</feature>
<evidence type="ECO:0000256" key="4">
    <source>
        <dbReference type="ARBA" id="ARBA00022737"/>
    </source>
</evidence>
<dbReference type="RefSeq" id="WP_262849909.1">
    <property type="nucleotide sequence ID" value="NZ_JANZYP010000092.1"/>
</dbReference>
<dbReference type="InterPro" id="IPR017896">
    <property type="entry name" value="4Fe4S_Fe-S-bd"/>
</dbReference>
<dbReference type="SUPFAM" id="SSF54862">
    <property type="entry name" value="4Fe-4S ferredoxins"/>
    <property type="match status" value="1"/>
</dbReference>
<evidence type="ECO:0000256" key="1">
    <source>
        <dbReference type="ARBA" id="ARBA00004196"/>
    </source>
</evidence>
<comment type="caution">
    <text evidence="9">The sequence shown here is derived from an EMBL/GenBank/DDBJ whole genome shotgun (WGS) entry which is preliminary data.</text>
</comment>
<dbReference type="InterPro" id="IPR017900">
    <property type="entry name" value="4Fe4S_Fe_S_CS"/>
</dbReference>
<accession>A0ABV9ES67</accession>
<dbReference type="Proteomes" id="UP001595891">
    <property type="component" value="Unassembled WGS sequence"/>
</dbReference>
<feature type="domain" description="4Fe-4S ferredoxin-type" evidence="8">
    <location>
        <begin position="1"/>
        <end position="31"/>
    </location>
</feature>
<dbReference type="CDD" id="cd10560">
    <property type="entry name" value="FDH-O_like"/>
    <property type="match status" value="1"/>
</dbReference>
<organism evidence="9 10">
    <name type="scientific">Sphaerisporangium corydalis</name>
    <dbReference type="NCBI Taxonomy" id="1441875"/>
    <lineage>
        <taxon>Bacteria</taxon>
        <taxon>Bacillati</taxon>
        <taxon>Actinomycetota</taxon>
        <taxon>Actinomycetes</taxon>
        <taxon>Streptosporangiales</taxon>
        <taxon>Streptosporangiaceae</taxon>
        <taxon>Sphaerisporangium</taxon>
    </lineage>
</organism>
<keyword evidence="2" id="KW-0004">4Fe-4S</keyword>
<keyword evidence="10" id="KW-1185">Reference proteome</keyword>
<dbReference type="InterPro" id="IPR014603">
    <property type="entry name" value="Formate_DH_Fe-S_su"/>
</dbReference>
<dbReference type="Pfam" id="PF13247">
    <property type="entry name" value="Fer4_11"/>
    <property type="match status" value="1"/>
</dbReference>
<evidence type="ECO:0000256" key="3">
    <source>
        <dbReference type="ARBA" id="ARBA00022723"/>
    </source>
</evidence>
<dbReference type="EMBL" id="JBHSFN010000033">
    <property type="protein sequence ID" value="MFC4591457.1"/>
    <property type="molecule type" value="Genomic_DNA"/>
</dbReference>
<dbReference type="Gene3D" id="3.30.70.20">
    <property type="match status" value="2"/>
</dbReference>
<feature type="compositionally biased region" description="Low complexity" evidence="7">
    <location>
        <begin position="279"/>
        <end position="291"/>
    </location>
</feature>
<feature type="region of interest" description="Disordered" evidence="7">
    <location>
        <begin position="269"/>
        <end position="291"/>
    </location>
</feature>
<keyword evidence="5" id="KW-0408">Iron</keyword>
<dbReference type="PIRSF" id="PIRSF036298">
    <property type="entry name" value="FDH_4Fe4S"/>
    <property type="match status" value="1"/>
</dbReference>
<evidence type="ECO:0000256" key="5">
    <source>
        <dbReference type="ARBA" id="ARBA00023004"/>
    </source>
</evidence>